<feature type="compositionally biased region" description="Polar residues" evidence="1">
    <location>
        <begin position="172"/>
        <end position="184"/>
    </location>
</feature>
<feature type="region of interest" description="Disordered" evidence="1">
    <location>
        <begin position="146"/>
        <end position="219"/>
    </location>
</feature>
<protein>
    <submittedName>
        <fullName evidence="3">Uncharacterized protein</fullName>
    </submittedName>
</protein>
<reference evidence="3 4" key="1">
    <citation type="submission" date="2017-01" db="EMBL/GenBank/DDBJ databases">
        <authorList>
            <person name="Mah S.A."/>
            <person name="Swanson W.J."/>
            <person name="Moy G.W."/>
            <person name="Vacquier V.D."/>
        </authorList>
    </citation>
    <scope>NUCLEOTIDE SEQUENCE [LARGE SCALE GENOMIC DNA]</scope>
    <source>
        <strain evidence="3 4">CPCC 203464</strain>
    </source>
</reference>
<keyword evidence="2" id="KW-1133">Transmembrane helix</keyword>
<name>A0A1N7H1I5_9NOCA</name>
<keyword evidence="4" id="KW-1185">Reference proteome</keyword>
<sequence>MDNRRWGMTTPRRLWQVVHVAATLGAPWGLAIYYVVSRPRTITAETRLVADFHTMASVAAYLLLLSTVVLRCRGRGVAVSIPFAVMWALALTLSILQVHQYSGRDVCGDIDLCMPDFGLFLTAMPFAVMISIAVAGSAITNHLLRGDATSRGDEQTPDEPSIYRTPSGPQLFDNTASDPSSTAPTPGWDTHNLRQDFGNEMSPGTPHQIPPLSDSDAQMQPEPMPSLWWGVLAGVPVGVLCGLLWWVLPETFNIPRFTEERPSLPLSTWLLWTAIAITPIIIVAITSALTRKYWRQAVSSLTTALPIMFFLISF</sequence>
<evidence type="ECO:0000313" key="4">
    <source>
        <dbReference type="Proteomes" id="UP000186218"/>
    </source>
</evidence>
<dbReference type="EMBL" id="FTNT01000011">
    <property type="protein sequence ID" value="SIS18538.1"/>
    <property type="molecule type" value="Genomic_DNA"/>
</dbReference>
<keyword evidence="2" id="KW-0472">Membrane</keyword>
<evidence type="ECO:0000256" key="2">
    <source>
        <dbReference type="SAM" id="Phobius"/>
    </source>
</evidence>
<feature type="transmembrane region" description="Helical" evidence="2">
    <location>
        <begin position="14"/>
        <end position="36"/>
    </location>
</feature>
<dbReference type="STRING" id="1344003.SAMN05445060_3346"/>
<evidence type="ECO:0000313" key="3">
    <source>
        <dbReference type="EMBL" id="SIS18538.1"/>
    </source>
</evidence>
<feature type="transmembrane region" description="Helical" evidence="2">
    <location>
        <begin position="227"/>
        <end position="248"/>
    </location>
</feature>
<feature type="transmembrane region" description="Helical" evidence="2">
    <location>
        <begin position="117"/>
        <end position="139"/>
    </location>
</feature>
<organism evidence="3 4">
    <name type="scientific">Williamsia sterculiae</name>
    <dbReference type="NCBI Taxonomy" id="1344003"/>
    <lineage>
        <taxon>Bacteria</taxon>
        <taxon>Bacillati</taxon>
        <taxon>Actinomycetota</taxon>
        <taxon>Actinomycetes</taxon>
        <taxon>Mycobacteriales</taxon>
        <taxon>Nocardiaceae</taxon>
        <taxon>Williamsia</taxon>
    </lineage>
</organism>
<feature type="transmembrane region" description="Helical" evidence="2">
    <location>
        <begin position="48"/>
        <end position="70"/>
    </location>
</feature>
<proteinExistence type="predicted"/>
<evidence type="ECO:0000256" key="1">
    <source>
        <dbReference type="SAM" id="MobiDB-lite"/>
    </source>
</evidence>
<feature type="transmembrane region" description="Helical" evidence="2">
    <location>
        <begin position="269"/>
        <end position="287"/>
    </location>
</feature>
<dbReference type="AlphaFoldDB" id="A0A1N7H1I5"/>
<dbReference type="Proteomes" id="UP000186218">
    <property type="component" value="Unassembled WGS sequence"/>
</dbReference>
<accession>A0A1N7H1I5</accession>
<feature type="transmembrane region" description="Helical" evidence="2">
    <location>
        <begin position="76"/>
        <end position="96"/>
    </location>
</feature>
<keyword evidence="2" id="KW-0812">Transmembrane</keyword>
<gene>
    <name evidence="3" type="ORF">SAMN05445060_3346</name>
</gene>